<keyword evidence="5" id="KW-0479">Metal-binding</keyword>
<keyword evidence="3" id="KW-0444">Lipid biosynthesis</keyword>
<evidence type="ECO:0000259" key="15">
    <source>
        <dbReference type="Pfam" id="PF04116"/>
    </source>
</evidence>
<dbReference type="AlphaFoldDB" id="A0A7X9RTQ3"/>
<evidence type="ECO:0000256" key="7">
    <source>
        <dbReference type="ARBA" id="ARBA00022832"/>
    </source>
</evidence>
<evidence type="ECO:0000256" key="1">
    <source>
        <dbReference type="ARBA" id="ARBA00001947"/>
    </source>
</evidence>
<dbReference type="GO" id="GO:0016020">
    <property type="term" value="C:membrane"/>
    <property type="evidence" value="ECO:0007669"/>
    <property type="project" value="InterPro"/>
</dbReference>
<evidence type="ECO:0000313" key="16">
    <source>
        <dbReference type="EMBL" id="NME67487.1"/>
    </source>
</evidence>
<dbReference type="PANTHER" id="PTHR12863:SF1">
    <property type="entry name" value="FATTY ACID 2-HYDROXYLASE"/>
    <property type="match status" value="1"/>
</dbReference>
<protein>
    <submittedName>
        <fullName evidence="16">Fatty acid hydroxylase</fullName>
    </submittedName>
</protein>
<dbReference type="GO" id="GO:0005506">
    <property type="term" value="F:iron ion binding"/>
    <property type="evidence" value="ECO:0007669"/>
    <property type="project" value="InterPro"/>
</dbReference>
<keyword evidence="13" id="KW-0275">Fatty acid biosynthesis</keyword>
<evidence type="ECO:0000256" key="6">
    <source>
        <dbReference type="ARBA" id="ARBA00022824"/>
    </source>
</evidence>
<evidence type="ECO:0000256" key="10">
    <source>
        <dbReference type="ARBA" id="ARBA00023002"/>
    </source>
</evidence>
<keyword evidence="17" id="KW-1185">Reference proteome</keyword>
<evidence type="ECO:0000256" key="4">
    <source>
        <dbReference type="ARBA" id="ARBA00022692"/>
    </source>
</evidence>
<comment type="subcellular location">
    <subcellularLocation>
        <location evidence="2">Endoplasmic reticulum membrane</location>
        <topology evidence="2">Multi-pass membrane protein</topology>
    </subcellularLocation>
</comment>
<organism evidence="16 17">
    <name type="scientific">Flammeovirga aprica JL-4</name>
    <dbReference type="NCBI Taxonomy" id="694437"/>
    <lineage>
        <taxon>Bacteria</taxon>
        <taxon>Pseudomonadati</taxon>
        <taxon>Bacteroidota</taxon>
        <taxon>Cytophagia</taxon>
        <taxon>Cytophagales</taxon>
        <taxon>Flammeovirgaceae</taxon>
        <taxon>Flammeovirga</taxon>
    </lineage>
</organism>
<keyword evidence="4 14" id="KW-0812">Transmembrane</keyword>
<reference evidence="16 17" key="1">
    <citation type="submission" date="2020-04" db="EMBL/GenBank/DDBJ databases">
        <title>Flammeovirga sp. SR4, a novel species isolated from seawater.</title>
        <authorList>
            <person name="Wang X."/>
        </authorList>
    </citation>
    <scope>NUCLEOTIDE SEQUENCE [LARGE SCALE GENOMIC DNA]</scope>
    <source>
        <strain evidence="16 17">ATCC 23126</strain>
    </source>
</reference>
<feature type="transmembrane region" description="Helical" evidence="14">
    <location>
        <begin position="141"/>
        <end position="161"/>
    </location>
</feature>
<dbReference type="Pfam" id="PF04116">
    <property type="entry name" value="FA_hydroxylase"/>
    <property type="match status" value="1"/>
</dbReference>
<keyword evidence="6" id="KW-0256">Endoplasmic reticulum</keyword>
<evidence type="ECO:0000313" key="17">
    <source>
        <dbReference type="Proteomes" id="UP000576082"/>
    </source>
</evidence>
<dbReference type="GO" id="GO:0006633">
    <property type="term" value="P:fatty acid biosynthetic process"/>
    <property type="evidence" value="ECO:0007669"/>
    <property type="project" value="UniProtKB-KW"/>
</dbReference>
<evidence type="ECO:0000256" key="2">
    <source>
        <dbReference type="ARBA" id="ARBA00004477"/>
    </source>
</evidence>
<keyword evidence="8" id="KW-0862">Zinc</keyword>
<dbReference type="EMBL" id="JABANE010000011">
    <property type="protein sequence ID" value="NME67487.1"/>
    <property type="molecule type" value="Genomic_DNA"/>
</dbReference>
<evidence type="ECO:0000256" key="9">
    <source>
        <dbReference type="ARBA" id="ARBA00022989"/>
    </source>
</evidence>
<sequence length="206" mass="23936">MDISSSSINEKKSKEKKLFENPLLEKLTHTHAAVPISMYLIFGAGLLVYALYHELVTVPLTILLFFVGLLLFTLVEYVMHRFVFHMEPTTKLKKDITHKFHGVHHHHPKDKSRLAMPPVVSVVLASSFFYLFYLALDDYCYPFTAGFLTGYALYLGVHYMIHAMHPPKNFLKILWIHHSIHHYRDDTKAFGVSSPLWDFVFRTMPD</sequence>
<dbReference type="Proteomes" id="UP000576082">
    <property type="component" value="Unassembled WGS sequence"/>
</dbReference>
<keyword evidence="7" id="KW-0276">Fatty acid metabolism</keyword>
<feature type="transmembrane region" description="Helical" evidence="14">
    <location>
        <begin position="114"/>
        <end position="135"/>
    </location>
</feature>
<evidence type="ECO:0000256" key="14">
    <source>
        <dbReference type="SAM" id="Phobius"/>
    </source>
</evidence>
<comment type="caution">
    <text evidence="16">The sequence shown here is derived from an EMBL/GenBank/DDBJ whole genome shotgun (WGS) entry which is preliminary data.</text>
</comment>
<feature type="transmembrane region" description="Helical" evidence="14">
    <location>
        <begin position="32"/>
        <end position="52"/>
    </location>
</feature>
<name>A0A7X9RTQ3_9BACT</name>
<proteinExistence type="predicted"/>
<gene>
    <name evidence="16" type="ORF">HHU12_05870</name>
</gene>
<evidence type="ECO:0000256" key="13">
    <source>
        <dbReference type="ARBA" id="ARBA00023160"/>
    </source>
</evidence>
<dbReference type="PANTHER" id="PTHR12863">
    <property type="entry name" value="FATTY ACID HYDROXYLASE"/>
    <property type="match status" value="1"/>
</dbReference>
<accession>A0A7X9RTQ3</accession>
<dbReference type="GO" id="GO:0080132">
    <property type="term" value="F:fatty acid 2-hydroxylase activity"/>
    <property type="evidence" value="ECO:0007669"/>
    <property type="project" value="InterPro"/>
</dbReference>
<comment type="cofactor">
    <cofactor evidence="1">
        <name>Zn(2+)</name>
        <dbReference type="ChEBI" id="CHEBI:29105"/>
    </cofactor>
</comment>
<keyword evidence="10" id="KW-0560">Oxidoreductase</keyword>
<keyword evidence="12 14" id="KW-0472">Membrane</keyword>
<evidence type="ECO:0000256" key="3">
    <source>
        <dbReference type="ARBA" id="ARBA00022516"/>
    </source>
</evidence>
<evidence type="ECO:0000256" key="5">
    <source>
        <dbReference type="ARBA" id="ARBA00022723"/>
    </source>
</evidence>
<dbReference type="InterPro" id="IPR014430">
    <property type="entry name" value="Scs7"/>
</dbReference>
<dbReference type="RefSeq" id="WP_169655824.1">
    <property type="nucleotide sequence ID" value="NZ_JABANE010000011.1"/>
</dbReference>
<keyword evidence="9 14" id="KW-1133">Transmembrane helix</keyword>
<feature type="domain" description="Fatty acid hydroxylase" evidence="15">
    <location>
        <begin position="65"/>
        <end position="203"/>
    </location>
</feature>
<evidence type="ECO:0000256" key="12">
    <source>
        <dbReference type="ARBA" id="ARBA00023136"/>
    </source>
</evidence>
<keyword evidence="11" id="KW-0443">Lipid metabolism</keyword>
<evidence type="ECO:0000256" key="8">
    <source>
        <dbReference type="ARBA" id="ARBA00022833"/>
    </source>
</evidence>
<evidence type="ECO:0000256" key="11">
    <source>
        <dbReference type="ARBA" id="ARBA00023098"/>
    </source>
</evidence>
<dbReference type="InterPro" id="IPR006694">
    <property type="entry name" value="Fatty_acid_hydroxylase"/>
</dbReference>
<feature type="transmembrane region" description="Helical" evidence="14">
    <location>
        <begin position="58"/>
        <end position="79"/>
    </location>
</feature>